<reference evidence="2" key="1">
    <citation type="submission" date="2023-08" db="EMBL/GenBank/DDBJ databases">
        <authorList>
            <person name="Chen Y."/>
            <person name="Shah S."/>
            <person name="Dougan E. K."/>
            <person name="Thang M."/>
            <person name="Chan C."/>
        </authorList>
    </citation>
    <scope>NUCLEOTIDE SEQUENCE</scope>
</reference>
<sequence>MPLPLSLSTGSLSPSNSRMSFFDVMKSTKQKFPWEKEDMWVMGPIGDSLLKKLRAKGPEDFTLPAVPAPPMSPSSPSSPAAAASRRGKCKVVGTRCRQYDPIIFIPQSLMDGLEIANELRQVTKRLLEECASDKGNGRPEIIHGIAPFDLVFELEEPVPNGSPVFSQPAKGGLVGKFKIREERWHQEMQKAASIKPVLKRLGSLQFLCNELLLPELLAWCDQFRAVKLRRCQELAFEKAEARELLGQRRRNGQKRNTAQQDQQLMEKAALRAKKLGALAAKAVDETIDVAKEVCKCGYQEVWHESADALLSVGEFPVFEPPKVMAAKVTCKEQVPMPQTSFSFTATECPALISLARRQEKGAVLSAGRLTVAS</sequence>
<feature type="compositionally biased region" description="Low complexity" evidence="1">
    <location>
        <begin position="74"/>
        <end position="83"/>
    </location>
</feature>
<proteinExistence type="predicted"/>
<gene>
    <name evidence="2" type="ORF">EVOR1521_LOCUS21926</name>
</gene>
<comment type="caution">
    <text evidence="2">The sequence shown here is derived from an EMBL/GenBank/DDBJ whole genome shotgun (WGS) entry which is preliminary data.</text>
</comment>
<name>A0AA36J3U8_9DINO</name>
<keyword evidence="3" id="KW-1185">Reference proteome</keyword>
<protein>
    <submittedName>
        <fullName evidence="2">Uncharacterized protein</fullName>
    </submittedName>
</protein>
<organism evidence="2 3">
    <name type="scientific">Effrenium voratum</name>
    <dbReference type="NCBI Taxonomy" id="2562239"/>
    <lineage>
        <taxon>Eukaryota</taxon>
        <taxon>Sar</taxon>
        <taxon>Alveolata</taxon>
        <taxon>Dinophyceae</taxon>
        <taxon>Suessiales</taxon>
        <taxon>Symbiodiniaceae</taxon>
        <taxon>Effrenium</taxon>
    </lineage>
</organism>
<feature type="region of interest" description="Disordered" evidence="1">
    <location>
        <begin position="61"/>
        <end position="83"/>
    </location>
</feature>
<dbReference type="AlphaFoldDB" id="A0AA36J3U8"/>
<evidence type="ECO:0000256" key="1">
    <source>
        <dbReference type="SAM" id="MobiDB-lite"/>
    </source>
</evidence>
<evidence type="ECO:0000313" key="3">
    <source>
        <dbReference type="Proteomes" id="UP001178507"/>
    </source>
</evidence>
<evidence type="ECO:0000313" key="2">
    <source>
        <dbReference type="EMBL" id="CAJ1398040.1"/>
    </source>
</evidence>
<accession>A0AA36J3U8</accession>
<dbReference type="Proteomes" id="UP001178507">
    <property type="component" value="Unassembled WGS sequence"/>
</dbReference>
<dbReference type="EMBL" id="CAUJNA010003287">
    <property type="protein sequence ID" value="CAJ1398040.1"/>
    <property type="molecule type" value="Genomic_DNA"/>
</dbReference>